<accession>A0ABW2SWN3</accession>
<name>A0ABW2SWN3_9ACTN</name>
<proteinExistence type="predicted"/>
<gene>
    <name evidence="1" type="ORF">ACFQVD_08180</name>
</gene>
<dbReference type="Proteomes" id="UP001596514">
    <property type="component" value="Unassembled WGS sequence"/>
</dbReference>
<sequence length="140" mass="15228">MRFFDTGLVLDHSALNDWLSKDIEIEVIIGEAIRRGYPIVVSAVAAAEASRQALTVPARERLHGLLYLIAQHVDGLDADGALIIGGLAAEREVVSLAAAHTAHSASTRVAEIGNVTDWRIIARDAEPYRRLCPRIPVSWP</sequence>
<evidence type="ECO:0000313" key="1">
    <source>
        <dbReference type="EMBL" id="MFC7600084.1"/>
    </source>
</evidence>
<dbReference type="RefSeq" id="WP_343966252.1">
    <property type="nucleotide sequence ID" value="NZ_BAAAGK010000039.1"/>
</dbReference>
<evidence type="ECO:0000313" key="2">
    <source>
        <dbReference type="Proteomes" id="UP001596514"/>
    </source>
</evidence>
<dbReference type="EMBL" id="JBHTEE010000001">
    <property type="protein sequence ID" value="MFC7600084.1"/>
    <property type="molecule type" value="Genomic_DNA"/>
</dbReference>
<comment type="caution">
    <text evidence="1">The sequence shown here is derived from an EMBL/GenBank/DDBJ whole genome shotgun (WGS) entry which is preliminary data.</text>
</comment>
<evidence type="ECO:0008006" key="3">
    <source>
        <dbReference type="Google" id="ProtNLM"/>
    </source>
</evidence>
<reference evidence="2" key="1">
    <citation type="journal article" date="2019" name="Int. J. Syst. Evol. Microbiol.">
        <title>The Global Catalogue of Microorganisms (GCM) 10K type strain sequencing project: providing services to taxonomists for standard genome sequencing and annotation.</title>
        <authorList>
            <consortium name="The Broad Institute Genomics Platform"/>
            <consortium name="The Broad Institute Genome Sequencing Center for Infectious Disease"/>
            <person name="Wu L."/>
            <person name="Ma J."/>
        </authorList>
    </citation>
    <scope>NUCLEOTIDE SEQUENCE [LARGE SCALE GENOMIC DNA]</scope>
    <source>
        <strain evidence="2">JCM 10083</strain>
    </source>
</reference>
<organism evidence="1 2">
    <name type="scientific">Streptosporangium amethystogenes subsp. fukuiense</name>
    <dbReference type="NCBI Taxonomy" id="698418"/>
    <lineage>
        <taxon>Bacteria</taxon>
        <taxon>Bacillati</taxon>
        <taxon>Actinomycetota</taxon>
        <taxon>Actinomycetes</taxon>
        <taxon>Streptosporangiales</taxon>
        <taxon>Streptosporangiaceae</taxon>
        <taxon>Streptosporangium</taxon>
    </lineage>
</organism>
<protein>
    <recommendedName>
        <fullName evidence="3">Type II toxin-antitoxin system VapC family toxin</fullName>
    </recommendedName>
</protein>
<keyword evidence="2" id="KW-1185">Reference proteome</keyword>